<evidence type="ECO:0000313" key="2">
    <source>
        <dbReference type="EMBL" id="KAF9608190.1"/>
    </source>
</evidence>
<dbReference type="EMBL" id="JADFTS010000004">
    <property type="protein sequence ID" value="KAF9608190.1"/>
    <property type="molecule type" value="Genomic_DNA"/>
</dbReference>
<sequence length="59" mass="6411">MERLFVHGGDFLKYALHGCFSVRDMSQIVSMGVIKSPKKKDPSGGNVTKSDLMPSKSAP</sequence>
<comment type="caution">
    <text evidence="2">The sequence shown here is derived from an EMBL/GenBank/DDBJ whole genome shotgun (WGS) entry which is preliminary data.</text>
</comment>
<protein>
    <submittedName>
        <fullName evidence="2">Uncharacterized protein</fullName>
    </submittedName>
</protein>
<evidence type="ECO:0000256" key="1">
    <source>
        <dbReference type="SAM" id="MobiDB-lite"/>
    </source>
</evidence>
<keyword evidence="3" id="KW-1185">Reference proteome</keyword>
<gene>
    <name evidence="2" type="ORF">IFM89_007576</name>
</gene>
<evidence type="ECO:0000313" key="3">
    <source>
        <dbReference type="Proteomes" id="UP000631114"/>
    </source>
</evidence>
<feature type="region of interest" description="Disordered" evidence="1">
    <location>
        <begin position="35"/>
        <end position="59"/>
    </location>
</feature>
<organism evidence="2 3">
    <name type="scientific">Coptis chinensis</name>
    <dbReference type="NCBI Taxonomy" id="261450"/>
    <lineage>
        <taxon>Eukaryota</taxon>
        <taxon>Viridiplantae</taxon>
        <taxon>Streptophyta</taxon>
        <taxon>Embryophyta</taxon>
        <taxon>Tracheophyta</taxon>
        <taxon>Spermatophyta</taxon>
        <taxon>Magnoliopsida</taxon>
        <taxon>Ranunculales</taxon>
        <taxon>Ranunculaceae</taxon>
        <taxon>Coptidoideae</taxon>
        <taxon>Coptis</taxon>
    </lineage>
</organism>
<dbReference type="Proteomes" id="UP000631114">
    <property type="component" value="Unassembled WGS sequence"/>
</dbReference>
<accession>A0A835HXY1</accession>
<feature type="non-terminal residue" evidence="2">
    <location>
        <position position="59"/>
    </location>
</feature>
<dbReference type="AlphaFoldDB" id="A0A835HXY1"/>
<reference evidence="2 3" key="1">
    <citation type="submission" date="2020-10" db="EMBL/GenBank/DDBJ databases">
        <title>The Coptis chinensis genome and diversification of protoberbering-type alkaloids.</title>
        <authorList>
            <person name="Wang B."/>
            <person name="Shu S."/>
            <person name="Song C."/>
            <person name="Liu Y."/>
        </authorList>
    </citation>
    <scope>NUCLEOTIDE SEQUENCE [LARGE SCALE GENOMIC DNA]</scope>
    <source>
        <strain evidence="2">HL-2020</strain>
        <tissue evidence="2">Leaf</tissue>
    </source>
</reference>
<name>A0A835HXY1_9MAGN</name>
<proteinExistence type="predicted"/>